<dbReference type="InterPro" id="IPR029058">
    <property type="entry name" value="AB_hydrolase_fold"/>
</dbReference>
<dbReference type="GO" id="GO:0016020">
    <property type="term" value="C:membrane"/>
    <property type="evidence" value="ECO:0007669"/>
    <property type="project" value="TreeGrafter"/>
</dbReference>
<evidence type="ECO:0000313" key="4">
    <source>
        <dbReference type="Proteomes" id="UP000036923"/>
    </source>
</evidence>
<dbReference type="InterPro" id="IPR000073">
    <property type="entry name" value="AB_hydrolase_1"/>
</dbReference>
<organism evidence="3 4">
    <name type="scientific">Pseudobacteroides cellulosolvens ATCC 35603 = DSM 2933</name>
    <dbReference type="NCBI Taxonomy" id="398512"/>
    <lineage>
        <taxon>Bacteria</taxon>
        <taxon>Bacillati</taxon>
        <taxon>Bacillota</taxon>
        <taxon>Clostridia</taxon>
        <taxon>Eubacteriales</taxon>
        <taxon>Oscillospiraceae</taxon>
        <taxon>Pseudobacteroides</taxon>
    </lineage>
</organism>
<keyword evidence="1" id="KW-0732">Signal</keyword>
<dbReference type="Pfam" id="PF00561">
    <property type="entry name" value="Abhydrolase_1"/>
    <property type="match status" value="1"/>
</dbReference>
<protein>
    <recommendedName>
        <fullName evidence="2">AB hydrolase-1 domain-containing protein</fullName>
    </recommendedName>
</protein>
<feature type="chain" id="PRO_5005566364" description="AB hydrolase-1 domain-containing protein" evidence="1">
    <location>
        <begin position="26"/>
        <end position="301"/>
    </location>
</feature>
<dbReference type="Proteomes" id="UP000036923">
    <property type="component" value="Unassembled WGS sequence"/>
</dbReference>
<name>A0A0L6JSR7_9FIRM</name>
<proteinExistence type="predicted"/>
<evidence type="ECO:0000313" key="3">
    <source>
        <dbReference type="EMBL" id="KNY28729.1"/>
    </source>
</evidence>
<reference evidence="4" key="1">
    <citation type="submission" date="2015-07" db="EMBL/GenBank/DDBJ databases">
        <title>Near-Complete Genome Sequence of the Cellulolytic Bacterium Bacteroides (Pseudobacteroides) cellulosolvens ATCC 35603.</title>
        <authorList>
            <person name="Dassa B."/>
            <person name="Utturkar S.M."/>
            <person name="Klingeman D.M."/>
            <person name="Hurt R.A."/>
            <person name="Keller M."/>
            <person name="Xu J."/>
            <person name="Reddy Y.H.K."/>
            <person name="Borovok I."/>
            <person name="Grinberg I.R."/>
            <person name="Lamed R."/>
            <person name="Zhivin O."/>
            <person name="Bayer E.A."/>
            <person name="Brown S.D."/>
        </authorList>
    </citation>
    <scope>NUCLEOTIDE SEQUENCE [LARGE SCALE GENOMIC DNA]</scope>
    <source>
        <strain evidence="4">DSM 2933</strain>
    </source>
</reference>
<dbReference type="eggNOG" id="COG0596">
    <property type="taxonomic scope" value="Bacteria"/>
</dbReference>
<dbReference type="AlphaFoldDB" id="A0A0L6JSR7"/>
<dbReference type="RefSeq" id="WP_050753647.1">
    <property type="nucleotide sequence ID" value="NZ_JQKC01000002.1"/>
</dbReference>
<evidence type="ECO:0000256" key="1">
    <source>
        <dbReference type="SAM" id="SignalP"/>
    </source>
</evidence>
<dbReference type="OrthoDB" id="59888at2"/>
<accession>A0A0L6JSR7</accession>
<sequence length="301" mass="33405" precursor="true">MLHRIISSILSTVLILGLTSSSSYAYDKPANNSASFSGKVDVGNYSMFIDVKGKRKHGLPTVVFENGNGDSHEIWNKVAPEIAKITRVVTYDRIGIGQSDSPDRRKVDYTAAGEVQRLHNLLKNAGVNGPIVFAVHSIGGLYAREYQYLHPDEVKGIIFIDSATEYAEKCLFKELDHKAQLEIITQDLSCGTGIPIELDTKDILISYNQICKAQATDPLRNLPIEVLSGANHHFPATMPNLEARWASRQAYIASLSNRSIHRIDANNGHYLHKDNPTFVINGIKELLAKLKPIHVTKKILH</sequence>
<feature type="signal peptide" evidence="1">
    <location>
        <begin position="1"/>
        <end position="25"/>
    </location>
</feature>
<dbReference type="SUPFAM" id="SSF53474">
    <property type="entry name" value="alpha/beta-Hydrolases"/>
    <property type="match status" value="1"/>
</dbReference>
<evidence type="ECO:0000259" key="2">
    <source>
        <dbReference type="Pfam" id="PF00561"/>
    </source>
</evidence>
<dbReference type="EMBL" id="LGTC01000001">
    <property type="protein sequence ID" value="KNY28729.1"/>
    <property type="molecule type" value="Genomic_DNA"/>
</dbReference>
<feature type="domain" description="AB hydrolase-1" evidence="2">
    <location>
        <begin position="60"/>
        <end position="162"/>
    </location>
</feature>
<dbReference type="PANTHER" id="PTHR43798">
    <property type="entry name" value="MONOACYLGLYCEROL LIPASE"/>
    <property type="match status" value="1"/>
</dbReference>
<comment type="caution">
    <text evidence="3">The sequence shown here is derived from an EMBL/GenBank/DDBJ whole genome shotgun (WGS) entry which is preliminary data.</text>
</comment>
<keyword evidence="4" id="KW-1185">Reference proteome</keyword>
<dbReference type="Gene3D" id="3.40.50.1820">
    <property type="entry name" value="alpha/beta hydrolase"/>
    <property type="match status" value="1"/>
</dbReference>
<gene>
    <name evidence="3" type="ORF">Bccel_4003</name>
</gene>
<dbReference type="InterPro" id="IPR050266">
    <property type="entry name" value="AB_hydrolase_sf"/>
</dbReference>
<dbReference type="PANTHER" id="PTHR43798:SF33">
    <property type="entry name" value="HYDROLASE, PUTATIVE (AFU_ORTHOLOGUE AFUA_2G14860)-RELATED"/>
    <property type="match status" value="1"/>
</dbReference>
<dbReference type="STRING" id="398512.Bccel_4003"/>